<evidence type="ECO:0000313" key="2">
    <source>
        <dbReference type="EMBL" id="SHF06815.1"/>
    </source>
</evidence>
<sequence length="156" mass="16828">MLTVRPMTAEDVPACVAILNDIIARGGSTAYEEPYTEVDFAAHYMDEAPVRMTALDGDRIVGFQAVFDYGAGLYSIGTFADRRDPVSATGRTLFAATLAACRARGGDAILARITSDNAGGLAFYSRMGLRDIDVIPGDVVRRNGTVVDRIVKRYDL</sequence>
<dbReference type="OrthoDB" id="5997585at2"/>
<dbReference type="SUPFAM" id="SSF55729">
    <property type="entry name" value="Acyl-CoA N-acyltransferases (Nat)"/>
    <property type="match status" value="1"/>
</dbReference>
<proteinExistence type="predicted"/>
<keyword evidence="3" id="KW-1185">Reference proteome</keyword>
<accession>A0A1M4YLX2</accession>
<dbReference type="EMBL" id="FQUE01000003">
    <property type="protein sequence ID" value="SHF06815.1"/>
    <property type="molecule type" value="Genomic_DNA"/>
</dbReference>
<gene>
    <name evidence="2" type="ORF">SAMN05444339_103177</name>
</gene>
<reference evidence="3" key="1">
    <citation type="submission" date="2016-11" db="EMBL/GenBank/DDBJ databases">
        <authorList>
            <person name="Varghese N."/>
            <person name="Submissions S."/>
        </authorList>
    </citation>
    <scope>NUCLEOTIDE SEQUENCE [LARGE SCALE GENOMIC DNA]</scope>
    <source>
        <strain evidence="3">DSM 29326</strain>
    </source>
</reference>
<name>A0A1M4YLX2_LOKAT</name>
<dbReference type="AlphaFoldDB" id="A0A1M4YLX2"/>
<keyword evidence="2" id="KW-0808">Transferase</keyword>
<dbReference type="RefSeq" id="WP_072856845.1">
    <property type="nucleotide sequence ID" value="NZ_FQUE01000003.1"/>
</dbReference>
<organism evidence="2 3">
    <name type="scientific">Loktanella atrilutea</name>
    <dbReference type="NCBI Taxonomy" id="366533"/>
    <lineage>
        <taxon>Bacteria</taxon>
        <taxon>Pseudomonadati</taxon>
        <taxon>Pseudomonadota</taxon>
        <taxon>Alphaproteobacteria</taxon>
        <taxon>Rhodobacterales</taxon>
        <taxon>Roseobacteraceae</taxon>
        <taxon>Loktanella</taxon>
    </lineage>
</organism>
<dbReference type="PROSITE" id="PS51186">
    <property type="entry name" value="GNAT"/>
    <property type="match status" value="1"/>
</dbReference>
<evidence type="ECO:0000259" key="1">
    <source>
        <dbReference type="PROSITE" id="PS51186"/>
    </source>
</evidence>
<protein>
    <submittedName>
        <fullName evidence="2">L-amino acid N-acyltransferase YncA</fullName>
    </submittedName>
</protein>
<dbReference type="STRING" id="366533.SAMN05444339_103177"/>
<dbReference type="Gene3D" id="3.40.630.30">
    <property type="match status" value="1"/>
</dbReference>
<dbReference type="GO" id="GO:0016747">
    <property type="term" value="F:acyltransferase activity, transferring groups other than amino-acyl groups"/>
    <property type="evidence" value="ECO:0007669"/>
    <property type="project" value="InterPro"/>
</dbReference>
<dbReference type="Proteomes" id="UP000183987">
    <property type="component" value="Unassembled WGS sequence"/>
</dbReference>
<dbReference type="InterPro" id="IPR000182">
    <property type="entry name" value="GNAT_dom"/>
</dbReference>
<keyword evidence="2" id="KW-0012">Acyltransferase</keyword>
<dbReference type="InterPro" id="IPR016181">
    <property type="entry name" value="Acyl_CoA_acyltransferase"/>
</dbReference>
<feature type="domain" description="N-acetyltransferase" evidence="1">
    <location>
        <begin position="2"/>
        <end position="156"/>
    </location>
</feature>
<evidence type="ECO:0000313" key="3">
    <source>
        <dbReference type="Proteomes" id="UP000183987"/>
    </source>
</evidence>